<proteinExistence type="predicted"/>
<evidence type="ECO:0000256" key="1">
    <source>
        <dbReference type="SAM" id="MobiDB-lite"/>
    </source>
</evidence>
<reference evidence="3 4" key="1">
    <citation type="journal article" date="2019" name="Int. J. Syst. Evol. Microbiol.">
        <title>The Draft Whole-Genome Sequence of the Antibiotic Producer Empedobacter haloabium ATCC 31962 Provides Indications for Its Taxonomic Reclassification.</title>
        <authorList>
            <person name="Miess H."/>
            <person name="Arlt P."/>
            <person name="Apel A.K."/>
            <person name="Weber T."/>
            <person name="Nieselt K."/>
            <person name="Hanssen F."/>
            <person name="Czemmel S."/>
            <person name="Nahnsen S."/>
            <person name="Gross H."/>
        </authorList>
    </citation>
    <scope>NUCLEOTIDE SEQUENCE [LARGE SCALE GENOMIC DNA]</scope>
    <source>
        <strain evidence="3 4">ATCC 31962</strain>
    </source>
</reference>
<feature type="signal peptide" evidence="2">
    <location>
        <begin position="1"/>
        <end position="32"/>
    </location>
</feature>
<gene>
    <name evidence="3" type="ORF">E7V67_005460</name>
</gene>
<keyword evidence="2" id="KW-0732">Signal</keyword>
<feature type="chain" id="PRO_5045467336" description="DUF4148 domain-containing protein" evidence="2">
    <location>
        <begin position="33"/>
        <end position="131"/>
    </location>
</feature>
<protein>
    <recommendedName>
        <fullName evidence="5">DUF4148 domain-containing protein</fullName>
    </recommendedName>
</protein>
<evidence type="ECO:0008006" key="5">
    <source>
        <dbReference type="Google" id="ProtNLM"/>
    </source>
</evidence>
<evidence type="ECO:0000313" key="4">
    <source>
        <dbReference type="Proteomes" id="UP000321323"/>
    </source>
</evidence>
<dbReference type="Proteomes" id="UP000321323">
    <property type="component" value="Chromosome"/>
</dbReference>
<feature type="region of interest" description="Disordered" evidence="1">
    <location>
        <begin position="97"/>
        <end position="131"/>
    </location>
</feature>
<accession>A0ABZ1UQY2</accession>
<organism evidence="3 4">
    <name type="scientific">[Empedobacter] haloabium</name>
    <dbReference type="NCBI Taxonomy" id="592317"/>
    <lineage>
        <taxon>Bacteria</taxon>
        <taxon>Pseudomonadati</taxon>
        <taxon>Pseudomonadota</taxon>
        <taxon>Betaproteobacteria</taxon>
        <taxon>Burkholderiales</taxon>
        <taxon>Oxalobacteraceae</taxon>
        <taxon>Telluria group</taxon>
        <taxon>Telluria group incertae sedis</taxon>
    </lineage>
</organism>
<name>A0ABZ1UQY2_9BURK</name>
<evidence type="ECO:0000256" key="2">
    <source>
        <dbReference type="SAM" id="SignalP"/>
    </source>
</evidence>
<evidence type="ECO:0000313" key="3">
    <source>
        <dbReference type="EMBL" id="WUR14553.1"/>
    </source>
</evidence>
<keyword evidence="4" id="KW-1185">Reference proteome</keyword>
<dbReference type="EMBL" id="CP136508">
    <property type="protein sequence ID" value="WUR14553.1"/>
    <property type="molecule type" value="Genomic_DNA"/>
</dbReference>
<sequence>MNQEEKMSKILTKAVFIASGVALLQLSAVATAQVKSVQDKTVAVKAEQNMARGLAGPVSMTREQRLAAKPLDPSTTIGKPGKVAELSAEDKALLAAAKPQMLEGGAPDSSADDEARRDFSEEWKVMDQQDR</sequence>
<feature type="compositionally biased region" description="Basic and acidic residues" evidence="1">
    <location>
        <begin position="113"/>
        <end position="131"/>
    </location>
</feature>